<evidence type="ECO:0000313" key="5">
    <source>
        <dbReference type="EMBL" id="XBV83408.1"/>
    </source>
</evidence>
<gene>
    <name evidence="5" type="ORF">ABOD76_00090</name>
</gene>
<dbReference type="PANTHER" id="PTHR11908:SF132">
    <property type="entry name" value="ALDEHYDE OXIDASE 1-RELATED"/>
    <property type="match status" value="1"/>
</dbReference>
<dbReference type="GO" id="GO:0016491">
    <property type="term" value="F:oxidoreductase activity"/>
    <property type="evidence" value="ECO:0007669"/>
    <property type="project" value="UniProtKB-KW"/>
</dbReference>
<proteinExistence type="predicted"/>
<name>A0AAU7U4L6_9DEIO</name>
<dbReference type="Pfam" id="PF01315">
    <property type="entry name" value="Ald_Xan_dh_C"/>
    <property type="match status" value="1"/>
</dbReference>
<dbReference type="KEGG" id="dsc:ABOD76_00090"/>
<dbReference type="RefSeq" id="WP_350240870.1">
    <property type="nucleotide sequence ID" value="NZ_CP158296.1"/>
</dbReference>
<keyword evidence="5" id="KW-0614">Plasmid</keyword>
<dbReference type="AlphaFoldDB" id="A0AAU7U4L6"/>
<dbReference type="Gene3D" id="3.90.1170.50">
    <property type="entry name" value="Aldehyde oxidase/xanthine dehydrogenase, a/b hammerhead"/>
    <property type="match status" value="1"/>
</dbReference>
<comment type="cofactor">
    <cofactor evidence="3">
        <name>Mo-molybdopterin cytosine dinucleotide</name>
        <dbReference type="ChEBI" id="CHEBI:71308"/>
    </cofactor>
</comment>
<accession>A0AAU7U4L6</accession>
<dbReference type="SUPFAM" id="SSF54665">
    <property type="entry name" value="CO dehydrogenase molybdoprotein N-domain-like"/>
    <property type="match status" value="1"/>
</dbReference>
<dbReference type="SMART" id="SM01008">
    <property type="entry name" value="Ald_Xan_dh_C"/>
    <property type="match status" value="1"/>
</dbReference>
<feature type="domain" description="Aldehyde oxidase/xanthine dehydrogenase a/b hammerhead" evidence="4">
    <location>
        <begin position="21"/>
        <end position="125"/>
    </location>
</feature>
<reference evidence="5" key="1">
    <citation type="submission" date="2024-06" db="EMBL/GenBank/DDBJ databases">
        <title>Draft Genome Sequence of Deinococcus sonorensis Type Strain KR-87, a Biofilm Producing Representative of the Genus Deinococcus.</title>
        <authorList>
            <person name="Boren L.S."/>
            <person name="Grosso R.A."/>
            <person name="Hugenberg-Cox A.N."/>
            <person name="Hill J.T.E."/>
            <person name="Albert C.M."/>
            <person name="Tuohy J.M."/>
        </authorList>
    </citation>
    <scope>NUCLEOTIDE SEQUENCE</scope>
    <source>
        <strain evidence="5">KR-87</strain>
        <plasmid evidence="5">pDson04</plasmid>
    </source>
</reference>
<dbReference type="EMBL" id="CP158296">
    <property type="protein sequence ID" value="XBV83408.1"/>
    <property type="molecule type" value="Genomic_DNA"/>
</dbReference>
<keyword evidence="1" id="KW-0500">Molybdenum</keyword>
<dbReference type="InterPro" id="IPR000674">
    <property type="entry name" value="Ald_Oxase/Xan_DH_a/b"/>
</dbReference>
<dbReference type="Pfam" id="PF02738">
    <property type="entry name" value="MoCoBD_1"/>
    <property type="match status" value="1"/>
</dbReference>
<evidence type="ECO:0000259" key="4">
    <source>
        <dbReference type="SMART" id="SM01008"/>
    </source>
</evidence>
<evidence type="ECO:0000256" key="2">
    <source>
        <dbReference type="ARBA" id="ARBA00023002"/>
    </source>
</evidence>
<dbReference type="InterPro" id="IPR036856">
    <property type="entry name" value="Ald_Oxase/Xan_DH_a/b_sf"/>
</dbReference>
<dbReference type="InterPro" id="IPR037165">
    <property type="entry name" value="AldOxase/xan_DH_Mopterin-bd_sf"/>
</dbReference>
<evidence type="ECO:0000256" key="1">
    <source>
        <dbReference type="ARBA" id="ARBA00022505"/>
    </source>
</evidence>
<dbReference type="SUPFAM" id="SSF56003">
    <property type="entry name" value="Molybdenum cofactor-binding domain"/>
    <property type="match status" value="1"/>
</dbReference>
<organism evidence="5">
    <name type="scientific">Deinococcus sonorensis KR-87</name>
    <dbReference type="NCBI Taxonomy" id="694439"/>
    <lineage>
        <taxon>Bacteria</taxon>
        <taxon>Thermotogati</taxon>
        <taxon>Deinococcota</taxon>
        <taxon>Deinococci</taxon>
        <taxon>Deinococcales</taxon>
        <taxon>Deinococcaceae</taxon>
        <taxon>Deinococcus</taxon>
    </lineage>
</organism>
<protein>
    <submittedName>
        <fullName evidence="5">Xanthine dehydrogenase family protein molybdopterin-binding subunit</fullName>
    </submittedName>
</protein>
<dbReference type="PANTHER" id="PTHR11908">
    <property type="entry name" value="XANTHINE DEHYDROGENASE"/>
    <property type="match status" value="1"/>
</dbReference>
<dbReference type="GO" id="GO:0005506">
    <property type="term" value="F:iron ion binding"/>
    <property type="evidence" value="ECO:0007669"/>
    <property type="project" value="InterPro"/>
</dbReference>
<keyword evidence="2" id="KW-0560">Oxidoreductase</keyword>
<evidence type="ECO:0000256" key="3">
    <source>
        <dbReference type="ARBA" id="ARBA00053029"/>
    </source>
</evidence>
<dbReference type="InterPro" id="IPR016208">
    <property type="entry name" value="Ald_Oxase/xanthine_DH-like"/>
</dbReference>
<dbReference type="InterPro" id="IPR046867">
    <property type="entry name" value="AldOxase/xan_DH_MoCoBD2"/>
</dbReference>
<sequence length="751" mass="79095">MNETTHLGKRRRIIDGYEKVTGTAHYTADLSLAGMLHARPVLSLYPHARIRSIDAEAARAMPGVVAVLTGPDLNRGRVAHSRPSMLLAEDVVVFAGQPVAVVVATSEAKAADAASLLDIDYEVLEHVEDAEQALQDEVFVWPQGVPVAGGSMASLHGGDAGERGEAKISNIDQSRVFERGDVQAALAQAHAVVERRYTNAWVHQSYMEPHAVVAQPGGRPGQVTVYTSTQGQYAVRSEVARTLGLRERDVRIEPMTVGGGFGAKYGIIDSLVAAVALQVRRPVRMVLSRSEDMLTTMPAPGTRIQVKLGADAEGQLVALDVQVVIENGAFSFGHAGIIATMIGGMYRCANVRIQTQEVLTHRAPTGAYRAPGVPQALFALESSIDELARTLGQDPLDLRYQNAVGAGDLTGTGQPWPDIGFKACLEQARAHPIWRKRGERPNEGVGVAAGGWPGAFSPAGAVCRVDTDGTVRLHVGSVDISGVHSSMVLIAAETLGVDPDTVEIVQGTTDSGPFAPASGGSQITISLSGAVLEASTQVRNQLLDLAAGHFEAHREDVELVEGQARVKGVPGNTIGIGQLAQLSQRQAGGPGPVVAEGRAAIKAGAPGFTVQFVRVHVDPDTALVTPLEAVSIQDVGYALNPLLVEGQMHGGTAQGLSMGMYEGLHFAGGTLTNPNYLEYVFPRASDLPPIEAIIVEHPSEHGPFGARIVGEPPITAGAAAVANAVRDAAGVRVTELPVTSEALWRLMQDRN</sequence>
<dbReference type="Gene3D" id="3.30.365.10">
    <property type="entry name" value="Aldehyde oxidase/xanthine dehydrogenase, molybdopterin binding domain"/>
    <property type="match status" value="4"/>
</dbReference>
<dbReference type="InterPro" id="IPR008274">
    <property type="entry name" value="AldOxase/xan_DH_MoCoBD1"/>
</dbReference>
<dbReference type="FunFam" id="3.30.365.10:FF:000001">
    <property type="entry name" value="Xanthine dehydrogenase oxidase"/>
    <property type="match status" value="1"/>
</dbReference>
<geneLocation type="plasmid" evidence="5">
    <name>pDson04</name>
</geneLocation>
<dbReference type="Pfam" id="PF20256">
    <property type="entry name" value="MoCoBD_2"/>
    <property type="match status" value="1"/>
</dbReference>